<feature type="transmembrane region" description="Helical" evidence="6">
    <location>
        <begin position="60"/>
        <end position="78"/>
    </location>
</feature>
<keyword evidence="6" id="KW-1133">Transmembrane helix</keyword>
<dbReference type="InParanoid" id="A0A2G4YSP1"/>
<keyword evidence="3 5" id="KW-0597">Phosphoprotein</keyword>
<dbReference type="InterPro" id="IPR011006">
    <property type="entry name" value="CheY-like_superfamily"/>
</dbReference>
<dbReference type="SUPFAM" id="SSF55874">
    <property type="entry name" value="ATPase domain of HSP90 chaperone/DNA topoisomerase II/histidine kinase"/>
    <property type="match status" value="1"/>
</dbReference>
<dbReference type="InterPro" id="IPR001789">
    <property type="entry name" value="Sig_transdc_resp-reg_receiver"/>
</dbReference>
<feature type="domain" description="Response regulatory" evidence="8">
    <location>
        <begin position="459"/>
        <end position="576"/>
    </location>
</feature>
<accession>A0A2G4YSP1</accession>
<dbReference type="PANTHER" id="PTHR45339">
    <property type="entry name" value="HYBRID SIGNAL TRANSDUCTION HISTIDINE KINASE J"/>
    <property type="match status" value="1"/>
</dbReference>
<dbReference type="EC" id="2.7.13.3" evidence="2"/>
<dbReference type="Pfam" id="PF02518">
    <property type="entry name" value="HATPase_c"/>
    <property type="match status" value="1"/>
</dbReference>
<feature type="modified residue" description="4-aspartylphosphate" evidence="5">
    <location>
        <position position="508"/>
    </location>
</feature>
<keyword evidence="6" id="KW-0812">Transmembrane</keyword>
<dbReference type="Gene3D" id="3.40.50.2300">
    <property type="match status" value="1"/>
</dbReference>
<dbReference type="InterPro" id="IPR036890">
    <property type="entry name" value="HATPase_C_sf"/>
</dbReference>
<comment type="caution">
    <text evidence="9">The sequence shown here is derived from an EMBL/GenBank/DDBJ whole genome shotgun (WGS) entry which is preliminary data.</text>
</comment>
<evidence type="ECO:0000256" key="4">
    <source>
        <dbReference type="ARBA" id="ARBA00023012"/>
    </source>
</evidence>
<protein>
    <recommendedName>
        <fullName evidence="2">histidine kinase</fullName>
        <ecNumber evidence="2">2.7.13.3</ecNumber>
    </recommendedName>
</protein>
<dbReference type="CDD" id="cd16922">
    <property type="entry name" value="HATPase_EvgS-ArcB-TorS-like"/>
    <property type="match status" value="1"/>
</dbReference>
<dbReference type="SMART" id="SM00448">
    <property type="entry name" value="REC"/>
    <property type="match status" value="1"/>
</dbReference>
<feature type="transmembrane region" description="Helical" evidence="6">
    <location>
        <begin position="30"/>
        <end position="51"/>
    </location>
</feature>
<evidence type="ECO:0000313" key="10">
    <source>
        <dbReference type="Proteomes" id="UP000229730"/>
    </source>
</evidence>
<dbReference type="Pfam" id="PF00512">
    <property type="entry name" value="HisKA"/>
    <property type="match status" value="1"/>
</dbReference>
<dbReference type="RefSeq" id="WP_099472176.1">
    <property type="nucleotide sequence ID" value="NZ_CP041025.1"/>
</dbReference>
<evidence type="ECO:0000259" key="7">
    <source>
        <dbReference type="PROSITE" id="PS50109"/>
    </source>
</evidence>
<keyword evidence="10" id="KW-1185">Reference proteome</keyword>
<keyword evidence="4" id="KW-0902">Two-component regulatory system</keyword>
<name>A0A2G4YSP1_9PROT</name>
<dbReference type="InterPro" id="IPR003661">
    <property type="entry name" value="HisK_dim/P_dom"/>
</dbReference>
<dbReference type="GO" id="GO:0000155">
    <property type="term" value="F:phosphorelay sensor kinase activity"/>
    <property type="evidence" value="ECO:0007669"/>
    <property type="project" value="InterPro"/>
</dbReference>
<dbReference type="FunFam" id="3.30.565.10:FF:000010">
    <property type="entry name" value="Sensor histidine kinase RcsC"/>
    <property type="match status" value="1"/>
</dbReference>
<evidence type="ECO:0000256" key="2">
    <source>
        <dbReference type="ARBA" id="ARBA00012438"/>
    </source>
</evidence>
<gene>
    <name evidence="9" type="ORF">CRD36_07740</name>
</gene>
<dbReference type="OrthoDB" id="9801651at2"/>
<dbReference type="SMART" id="SM00387">
    <property type="entry name" value="HATPase_c"/>
    <property type="match status" value="1"/>
</dbReference>
<sequence length="584" mass="65569">MAQTENPEQKEPANSAVIQDELNQTSYDSLPSFLLIIATYYLLRTVGYYFAENSADITELLWLSLGTTGICLCLYTFHFKGWLNVRMTSLLSLIVGFLLMINVYANLYIIGDFFQIAFAMLALTVLGLTTMSVFVWAIQQFFGAGLYFYYIFSQLETTSEKYILVWCAAFFISLSFLVSRIQGTTKRIRYQLASEARAAALEKANSAKSKFLAVMSHEIRTPMSGVIGMSKLLEESELQIHQKQWAHSITTSAENLLDILNEILDQSKLDAHKVILAPVDFNLRDFITEMTNLITPTIEEKGLYLKFDMEKDLPEVIHADRGRLGQILSNLLNNALKFTREGGITLKVCQLKQNSNRLMLQFEIIDTGLGIDLPAQKKLFRPFVQANNSTSREFGGTGLGLSISKDLVRLMGGNINFESKLHQGSRFWFTMTCRAALNDVQPTSDETSNRVWRASRVLNILIAEDILINQQIMQAIFSKLDHQITFANNGKEAVDALTVGVYDLILMDIRMPTMDGLDATKAIRNMTGEKSQTPIIAITADISKDHIDTFLSAGLNHVCAKPLNLPLLLKAINKTLKEDIHTES</sequence>
<evidence type="ECO:0000256" key="1">
    <source>
        <dbReference type="ARBA" id="ARBA00000085"/>
    </source>
</evidence>
<dbReference type="PANTHER" id="PTHR45339:SF1">
    <property type="entry name" value="HYBRID SIGNAL TRANSDUCTION HISTIDINE KINASE J"/>
    <property type="match status" value="1"/>
</dbReference>
<dbReference type="SUPFAM" id="SSF47384">
    <property type="entry name" value="Homodimeric domain of signal transducing histidine kinase"/>
    <property type="match status" value="1"/>
</dbReference>
<dbReference type="PRINTS" id="PR00344">
    <property type="entry name" value="BCTRLSENSOR"/>
</dbReference>
<dbReference type="PROSITE" id="PS50110">
    <property type="entry name" value="RESPONSE_REGULATORY"/>
    <property type="match status" value="1"/>
</dbReference>
<reference evidence="9 10" key="1">
    <citation type="submission" date="2017-10" db="EMBL/GenBank/DDBJ databases">
        <title>Frigbacter circumglobatus gen. nov. sp. nov., isolated from sediment cultured in situ.</title>
        <authorList>
            <person name="Zhao Z."/>
        </authorList>
    </citation>
    <scope>NUCLEOTIDE SEQUENCE [LARGE SCALE GENOMIC DNA]</scope>
    <source>
        <strain evidence="9 10">ZYL</strain>
    </source>
</reference>
<proteinExistence type="predicted"/>
<keyword evidence="6" id="KW-0472">Membrane</keyword>
<feature type="transmembrane region" description="Helical" evidence="6">
    <location>
        <begin position="162"/>
        <end position="181"/>
    </location>
</feature>
<dbReference type="InterPro" id="IPR004358">
    <property type="entry name" value="Sig_transdc_His_kin-like_C"/>
</dbReference>
<dbReference type="InterPro" id="IPR005467">
    <property type="entry name" value="His_kinase_dom"/>
</dbReference>
<dbReference type="Proteomes" id="UP000229730">
    <property type="component" value="Unassembled WGS sequence"/>
</dbReference>
<evidence type="ECO:0000256" key="6">
    <source>
        <dbReference type="SAM" id="Phobius"/>
    </source>
</evidence>
<dbReference type="Pfam" id="PF00072">
    <property type="entry name" value="Response_reg"/>
    <property type="match status" value="1"/>
</dbReference>
<feature type="transmembrane region" description="Helical" evidence="6">
    <location>
        <begin position="90"/>
        <end position="109"/>
    </location>
</feature>
<organism evidence="9 10">
    <name type="scientific">Paremcibacter congregatus</name>
    <dbReference type="NCBI Taxonomy" id="2043170"/>
    <lineage>
        <taxon>Bacteria</taxon>
        <taxon>Pseudomonadati</taxon>
        <taxon>Pseudomonadota</taxon>
        <taxon>Alphaproteobacteria</taxon>
        <taxon>Emcibacterales</taxon>
        <taxon>Emcibacteraceae</taxon>
        <taxon>Paremcibacter</taxon>
    </lineage>
</organism>
<comment type="catalytic activity">
    <reaction evidence="1">
        <text>ATP + protein L-histidine = ADP + protein N-phospho-L-histidine.</text>
        <dbReference type="EC" id="2.7.13.3"/>
    </reaction>
</comment>
<evidence type="ECO:0000256" key="3">
    <source>
        <dbReference type="ARBA" id="ARBA00022553"/>
    </source>
</evidence>
<dbReference type="InterPro" id="IPR036097">
    <property type="entry name" value="HisK_dim/P_sf"/>
</dbReference>
<dbReference type="SUPFAM" id="SSF52172">
    <property type="entry name" value="CheY-like"/>
    <property type="match status" value="1"/>
</dbReference>
<feature type="domain" description="Histidine kinase" evidence="7">
    <location>
        <begin position="214"/>
        <end position="435"/>
    </location>
</feature>
<dbReference type="Gene3D" id="3.30.565.10">
    <property type="entry name" value="Histidine kinase-like ATPase, C-terminal domain"/>
    <property type="match status" value="1"/>
</dbReference>
<evidence type="ECO:0000313" key="9">
    <source>
        <dbReference type="EMBL" id="PHZ85287.1"/>
    </source>
</evidence>
<evidence type="ECO:0000256" key="5">
    <source>
        <dbReference type="PROSITE-ProRule" id="PRU00169"/>
    </source>
</evidence>
<dbReference type="Gene3D" id="1.10.287.130">
    <property type="match status" value="1"/>
</dbReference>
<dbReference type="CDD" id="cd17546">
    <property type="entry name" value="REC_hyHK_CKI1_RcsC-like"/>
    <property type="match status" value="1"/>
</dbReference>
<dbReference type="SMART" id="SM00388">
    <property type="entry name" value="HisKA"/>
    <property type="match status" value="1"/>
</dbReference>
<dbReference type="AlphaFoldDB" id="A0A2G4YSP1"/>
<dbReference type="PROSITE" id="PS50109">
    <property type="entry name" value="HIS_KIN"/>
    <property type="match status" value="1"/>
</dbReference>
<evidence type="ECO:0000259" key="8">
    <source>
        <dbReference type="PROSITE" id="PS50110"/>
    </source>
</evidence>
<dbReference type="InterPro" id="IPR003594">
    <property type="entry name" value="HATPase_dom"/>
</dbReference>
<dbReference type="EMBL" id="PDEM01000016">
    <property type="protein sequence ID" value="PHZ85287.1"/>
    <property type="molecule type" value="Genomic_DNA"/>
</dbReference>
<dbReference type="CDD" id="cd00082">
    <property type="entry name" value="HisKA"/>
    <property type="match status" value="1"/>
</dbReference>
<feature type="transmembrane region" description="Helical" evidence="6">
    <location>
        <begin position="116"/>
        <end position="142"/>
    </location>
</feature>